<dbReference type="AlphaFoldDB" id="A0AAV4TSB9"/>
<dbReference type="Proteomes" id="UP001054837">
    <property type="component" value="Unassembled WGS sequence"/>
</dbReference>
<reference evidence="1 2" key="1">
    <citation type="submission" date="2021-06" db="EMBL/GenBank/DDBJ databases">
        <title>Caerostris darwini draft genome.</title>
        <authorList>
            <person name="Kono N."/>
            <person name="Arakawa K."/>
        </authorList>
    </citation>
    <scope>NUCLEOTIDE SEQUENCE [LARGE SCALE GENOMIC DNA]</scope>
</reference>
<evidence type="ECO:0000313" key="1">
    <source>
        <dbReference type="EMBL" id="GIY46983.1"/>
    </source>
</evidence>
<organism evidence="1 2">
    <name type="scientific">Caerostris darwini</name>
    <dbReference type="NCBI Taxonomy" id="1538125"/>
    <lineage>
        <taxon>Eukaryota</taxon>
        <taxon>Metazoa</taxon>
        <taxon>Ecdysozoa</taxon>
        <taxon>Arthropoda</taxon>
        <taxon>Chelicerata</taxon>
        <taxon>Arachnida</taxon>
        <taxon>Araneae</taxon>
        <taxon>Araneomorphae</taxon>
        <taxon>Entelegynae</taxon>
        <taxon>Araneoidea</taxon>
        <taxon>Araneidae</taxon>
        <taxon>Caerostris</taxon>
    </lineage>
</organism>
<dbReference type="EMBL" id="BPLQ01009854">
    <property type="protein sequence ID" value="GIY46983.1"/>
    <property type="molecule type" value="Genomic_DNA"/>
</dbReference>
<accession>A0AAV4TSB9</accession>
<proteinExistence type="predicted"/>
<gene>
    <name evidence="1" type="ORF">CDAR_64721</name>
</gene>
<name>A0AAV4TSB9_9ARAC</name>
<comment type="caution">
    <text evidence="1">The sequence shown here is derived from an EMBL/GenBank/DDBJ whole genome shotgun (WGS) entry which is preliminary data.</text>
</comment>
<evidence type="ECO:0000313" key="2">
    <source>
        <dbReference type="Proteomes" id="UP001054837"/>
    </source>
</evidence>
<keyword evidence="2" id="KW-1185">Reference proteome</keyword>
<protein>
    <submittedName>
        <fullName evidence="1">Uncharacterized protein</fullName>
    </submittedName>
</protein>
<sequence length="130" mass="14953">MFFVPSLQHMAYSKIAVALCYQADMKAPFNELKKHSTIPYPTELIDTIFAEKVKQKMSVLKIPEKLKPDLIFVLKSTVLLIHKWFIDHSEVLEPHFDDVSSIQWRSEGTIDILKTAQALVRREDPVQSVA</sequence>